<protein>
    <submittedName>
        <fullName evidence="1">Uncharacterized protein</fullName>
    </submittedName>
</protein>
<name>A0ABY7VPN5_9BACT</name>
<dbReference type="Proteomes" id="UP001214250">
    <property type="component" value="Chromosome 1"/>
</dbReference>
<sequence>MLDLWKNINPSKADHVLGVVGGTLDEIMATSKHRLVVTPMHEKIINAIIEYCRSKHLRPLILVTDSVASSSWERVFRKRLKDDVDERKIFGEPNDLGFPLMPLIPYNYFGPCFKITSSQQVESRRLHLREVSSISAYEGDELSSGDIDASLEMDKVLRNLEKVNFDEYITALSPLMEGNVQIIHEELDQAIEILAEQKFDLVIADGAARLGGAWMTLLREMDSKMPCPFVGFSTFRPEEAFGTKLAQQQRQNFFGTRFTELSLTSLSVDGACRPWRELISFVEPDRKSAKAIEEVIDNLHDLIQEINYGHRTKLTLNQYIKSELGHLAKDMLANWARRQEWTTSVLYYGREHDLIDGADWEVYLRKVPEEQPQGKLLVYREYIFNVLLESKDENDHKYAEQFISRLKKVGFLLTQYDIRPYSSLSNNLLGRTSAKEDRLLSLMEKEWEATGDKFRGLVIADFTDSSQDALDAGLPNADSCGLMSVFWKCQENLVTVQMNPVVVWENMLYCNPRFASRMEKSISHYIDLYGQALHMTRNDDGVYCYFKIKGKGFTQAFWTWMVNSLLADGSTLCILANREVLLDEWNGLGVNTVFNLTVTNSEILRARLGHRLGDTEDMGVPAAHLWDIISVMPEVQGGLSPYYIYEKLREQRWAICDDGKFELGLGAISSDLGGDEQKSMEIFERVNAQQELLISKRKSVAASWRKMGDGEDRFLALEVYFENDLHLAKDISREVLVKKNEYKYEMGNFHKVLESIYTALAHSLCEMKGKKKLTKELVDFEILRRNNLAHRLLVNGELAEDFIEMVEQLFAPFKMQFYLLTMSLYYGHKEKSMFKKEHLGDVNESAYAIPDIFKTKADLLIINKYWQEYVGKTKVYSMRIPQTKAVIQKLKESKYNMRPRCFRTEVRMEAKPS</sequence>
<organism evidence="1 2">
    <name type="scientific">Lentisphaera profundi</name>
    <dbReference type="NCBI Taxonomy" id="1658616"/>
    <lineage>
        <taxon>Bacteria</taxon>
        <taxon>Pseudomonadati</taxon>
        <taxon>Lentisphaerota</taxon>
        <taxon>Lentisphaeria</taxon>
        <taxon>Lentisphaerales</taxon>
        <taxon>Lentisphaeraceae</taxon>
        <taxon>Lentisphaera</taxon>
    </lineage>
</organism>
<keyword evidence="2" id="KW-1185">Reference proteome</keyword>
<gene>
    <name evidence="1" type="ORF">PQO03_10415</name>
</gene>
<dbReference type="EMBL" id="CP117811">
    <property type="protein sequence ID" value="WDE96126.1"/>
    <property type="molecule type" value="Genomic_DNA"/>
</dbReference>
<accession>A0ABY7VPN5</accession>
<reference evidence="1 2" key="1">
    <citation type="submission" date="2023-02" db="EMBL/GenBank/DDBJ databases">
        <title>Genome sequence of Lentisphaera profundi SAORIC-696.</title>
        <authorList>
            <person name="Kim e."/>
            <person name="Cho J.-C."/>
            <person name="Choi A."/>
            <person name="Kang I."/>
        </authorList>
    </citation>
    <scope>NUCLEOTIDE SEQUENCE [LARGE SCALE GENOMIC DNA]</scope>
    <source>
        <strain evidence="1 2">SAORIC-696</strain>
    </source>
</reference>
<dbReference type="RefSeq" id="WP_274150174.1">
    <property type="nucleotide sequence ID" value="NZ_CP117811.1"/>
</dbReference>
<evidence type="ECO:0000313" key="1">
    <source>
        <dbReference type="EMBL" id="WDE96126.1"/>
    </source>
</evidence>
<proteinExistence type="predicted"/>
<evidence type="ECO:0000313" key="2">
    <source>
        <dbReference type="Proteomes" id="UP001214250"/>
    </source>
</evidence>